<keyword evidence="2" id="KW-0677">Repeat</keyword>
<dbReference type="Pfam" id="PF01535">
    <property type="entry name" value="PPR"/>
    <property type="match status" value="4"/>
</dbReference>
<evidence type="ECO:0000256" key="3">
    <source>
        <dbReference type="PROSITE-ProRule" id="PRU00708"/>
    </source>
</evidence>
<dbReference type="Gene3D" id="1.25.40.10">
    <property type="entry name" value="Tetratricopeptide repeat domain"/>
    <property type="match status" value="7"/>
</dbReference>
<feature type="repeat" description="PPR" evidence="3">
    <location>
        <begin position="439"/>
        <end position="473"/>
    </location>
</feature>
<gene>
    <name evidence="4" type="ORF">VNO77_13751</name>
</gene>
<feature type="repeat" description="PPR" evidence="3">
    <location>
        <begin position="404"/>
        <end position="438"/>
    </location>
</feature>
<feature type="repeat" description="PPR" evidence="3">
    <location>
        <begin position="162"/>
        <end position="198"/>
    </location>
</feature>
<comment type="caution">
    <text evidence="4">The sequence shown here is derived from an EMBL/GenBank/DDBJ whole genome shotgun (WGS) entry which is preliminary data.</text>
</comment>
<dbReference type="InterPro" id="IPR002885">
    <property type="entry name" value="PPR_rpt"/>
</dbReference>
<dbReference type="PANTHER" id="PTHR47939:SF13">
    <property type="entry name" value="OS03G0201400 PROTEIN"/>
    <property type="match status" value="1"/>
</dbReference>
<evidence type="ECO:0000256" key="2">
    <source>
        <dbReference type="ARBA" id="ARBA00022737"/>
    </source>
</evidence>
<keyword evidence="5" id="KW-1185">Reference proteome</keyword>
<feature type="repeat" description="PPR" evidence="3">
    <location>
        <begin position="234"/>
        <end position="268"/>
    </location>
</feature>
<evidence type="ECO:0000256" key="1">
    <source>
        <dbReference type="ARBA" id="ARBA00007626"/>
    </source>
</evidence>
<name>A0AAN9M2Y4_CANGL</name>
<dbReference type="SUPFAM" id="SSF48452">
    <property type="entry name" value="TPR-like"/>
    <property type="match status" value="1"/>
</dbReference>
<evidence type="ECO:0008006" key="6">
    <source>
        <dbReference type="Google" id="ProtNLM"/>
    </source>
</evidence>
<dbReference type="PANTHER" id="PTHR47939">
    <property type="entry name" value="MEMBRANE-ASSOCIATED SALT-INDUCIBLE PROTEIN-LIKE"/>
    <property type="match status" value="1"/>
</dbReference>
<organism evidence="4 5">
    <name type="scientific">Canavalia gladiata</name>
    <name type="common">Sword bean</name>
    <name type="synonym">Dolichos gladiatus</name>
    <dbReference type="NCBI Taxonomy" id="3824"/>
    <lineage>
        <taxon>Eukaryota</taxon>
        <taxon>Viridiplantae</taxon>
        <taxon>Streptophyta</taxon>
        <taxon>Embryophyta</taxon>
        <taxon>Tracheophyta</taxon>
        <taxon>Spermatophyta</taxon>
        <taxon>Magnoliopsida</taxon>
        <taxon>eudicotyledons</taxon>
        <taxon>Gunneridae</taxon>
        <taxon>Pentapetalae</taxon>
        <taxon>rosids</taxon>
        <taxon>fabids</taxon>
        <taxon>Fabales</taxon>
        <taxon>Fabaceae</taxon>
        <taxon>Papilionoideae</taxon>
        <taxon>50 kb inversion clade</taxon>
        <taxon>NPAAA clade</taxon>
        <taxon>indigoferoid/millettioid clade</taxon>
        <taxon>Phaseoleae</taxon>
        <taxon>Canavalia</taxon>
    </lineage>
</organism>
<dbReference type="InterPro" id="IPR050667">
    <property type="entry name" value="PPR-containing_protein"/>
</dbReference>
<sequence length="726" mass="81824">MFGSTAIKLPSSAYPTRFLKWVYLSSSCVAEISETAEIVKPKDSSEFDQNINLLRNKLAPDNLIRVLDRTSDLNSAIRIFKWASRQKSFHHTSNTYFRIILKLGMAGNVLEMGDFCQHMAKDRCPGAEEALVALVHTFVEHCRIKEAITVLVNMNLGGYKPPIEVFNLLLGALVKEGSRGFQNALLVYKEMVKAGVLPTVHTLNYLLEVLFAINRVDLALDQFRRMNNKGCNPNSKTFEILIKGLFENGRVDEAATVLEHMFKLECQPDSCFYTCTIPLFCRENKVDEGVKLFKMMKDSDLVPDSFIYEVLVQCLCKNLQLDFSVCLVNEMIESGIPPKHNILVDMINCFCELGKINEAVMFLEGTQVHQTAPFNALLEGCCNASKIQLANVLLETMSEKNLADCQSWNILIRWLCENEETKKAYILLGRMIESSVILDHATYSALVVGHCRLGKYEEAMKLFHQISARSWLLDFASYSELVGGLCDIKHSQDAIEVFHYMSMKRCSLHSFSFYKLIKCVCDLGQVNTAIRLWQLAYYCGIPCCVATHTTIMHELSKSGRVKDLLTCLSQMLMMGSNLDVEAYCILFHCMSQHNKVKECVLFFNMMINEGLIPDPDQLFDQLSFIANHSQLSVISNAIDRITDSEILNSAMYGLLITGLWKEGREHDARQLLDLMLEKGWLPDATTHNLLIGSDVREGRSQAIVLSDNSALQDSVSNILAEGLGDT</sequence>
<dbReference type="Proteomes" id="UP001367508">
    <property type="component" value="Unassembled WGS sequence"/>
</dbReference>
<evidence type="ECO:0000313" key="5">
    <source>
        <dbReference type="Proteomes" id="UP001367508"/>
    </source>
</evidence>
<evidence type="ECO:0000313" key="4">
    <source>
        <dbReference type="EMBL" id="KAK7344303.1"/>
    </source>
</evidence>
<feature type="repeat" description="PPR" evidence="3">
    <location>
        <begin position="579"/>
        <end position="613"/>
    </location>
</feature>
<accession>A0AAN9M2Y4</accession>
<dbReference type="InterPro" id="IPR011990">
    <property type="entry name" value="TPR-like_helical_dom_sf"/>
</dbReference>
<dbReference type="Pfam" id="PF13041">
    <property type="entry name" value="PPR_2"/>
    <property type="match status" value="3"/>
</dbReference>
<feature type="repeat" description="PPR" evidence="3">
    <location>
        <begin position="199"/>
        <end position="233"/>
    </location>
</feature>
<feature type="repeat" description="PPR" evidence="3">
    <location>
        <begin position="269"/>
        <end position="303"/>
    </location>
</feature>
<comment type="similarity">
    <text evidence="1">Belongs to the PPR family. P subfamily.</text>
</comment>
<dbReference type="EMBL" id="JAYMYQ010000003">
    <property type="protein sequence ID" value="KAK7344303.1"/>
    <property type="molecule type" value="Genomic_DNA"/>
</dbReference>
<feature type="repeat" description="PPR" evidence="3">
    <location>
        <begin position="648"/>
        <end position="682"/>
    </location>
</feature>
<feature type="repeat" description="PPR" evidence="3">
    <location>
        <begin position="474"/>
        <end position="508"/>
    </location>
</feature>
<dbReference type="AlphaFoldDB" id="A0AAN9M2Y4"/>
<reference evidence="4 5" key="1">
    <citation type="submission" date="2024-01" db="EMBL/GenBank/DDBJ databases">
        <title>The genomes of 5 underutilized Papilionoideae crops provide insights into root nodulation and disease resistanc.</title>
        <authorList>
            <person name="Jiang F."/>
        </authorList>
    </citation>
    <scope>NUCLEOTIDE SEQUENCE [LARGE SCALE GENOMIC DNA]</scope>
    <source>
        <strain evidence="4">LVBAO_FW01</strain>
        <tissue evidence="4">Leaves</tissue>
    </source>
</reference>
<feature type="repeat" description="PPR" evidence="3">
    <location>
        <begin position="304"/>
        <end position="338"/>
    </location>
</feature>
<protein>
    <recommendedName>
        <fullName evidence="6">Pentatricopeptide repeat-containing protein</fullName>
    </recommendedName>
</protein>
<proteinExistence type="inferred from homology"/>
<dbReference type="PROSITE" id="PS51375">
    <property type="entry name" value="PPR"/>
    <property type="match status" value="10"/>
</dbReference>
<dbReference type="NCBIfam" id="TIGR00756">
    <property type="entry name" value="PPR"/>
    <property type="match status" value="6"/>
</dbReference>